<gene>
    <name evidence="1" type="ORF">H8E29_00700</name>
</gene>
<reference evidence="1 2" key="1">
    <citation type="submission" date="2020-08" db="EMBL/GenBank/DDBJ databases">
        <title>Bridging the membrane lipid divide: bacteria of the FCB group superphylum have the potential to synthesize archaeal ether lipids.</title>
        <authorList>
            <person name="Villanueva L."/>
            <person name="Von Meijenfeldt F.A.B."/>
            <person name="Westbye A.B."/>
            <person name="Yadav S."/>
            <person name="Hopmans E.C."/>
            <person name="Dutilh B.E."/>
            <person name="Sinninghe Damste J.S."/>
        </authorList>
    </citation>
    <scope>NUCLEOTIDE SEQUENCE [LARGE SCALE GENOMIC DNA]</scope>
    <source>
        <strain evidence="1">NIOZ-UU36</strain>
    </source>
</reference>
<organism evidence="1 2">
    <name type="scientific">Candidatus Desulfolinea nitratireducens</name>
    <dbReference type="NCBI Taxonomy" id="2841698"/>
    <lineage>
        <taxon>Bacteria</taxon>
        <taxon>Bacillati</taxon>
        <taxon>Chloroflexota</taxon>
        <taxon>Anaerolineae</taxon>
        <taxon>Anaerolineales</taxon>
        <taxon>Anaerolineales incertae sedis</taxon>
        <taxon>Candidatus Desulfolinea</taxon>
    </lineage>
</organism>
<name>A0A8J6NHB5_9CHLR</name>
<dbReference type="EMBL" id="JACNJN010000025">
    <property type="protein sequence ID" value="MBC8333759.1"/>
    <property type="molecule type" value="Genomic_DNA"/>
</dbReference>
<protein>
    <recommendedName>
        <fullName evidence="3">Bacterial Ig-like domain-containing protein</fullName>
    </recommendedName>
</protein>
<dbReference type="AlphaFoldDB" id="A0A8J6NHB5"/>
<evidence type="ECO:0000313" key="2">
    <source>
        <dbReference type="Proteomes" id="UP000614469"/>
    </source>
</evidence>
<feature type="non-terminal residue" evidence="1">
    <location>
        <position position="259"/>
    </location>
</feature>
<dbReference type="Proteomes" id="UP000614469">
    <property type="component" value="Unassembled WGS sequence"/>
</dbReference>
<proteinExistence type="predicted"/>
<evidence type="ECO:0008006" key="3">
    <source>
        <dbReference type="Google" id="ProtNLM"/>
    </source>
</evidence>
<evidence type="ECO:0000313" key="1">
    <source>
        <dbReference type="EMBL" id="MBC8333759.1"/>
    </source>
</evidence>
<sequence>MMPNLLRPKNAHRCFFLATILLATLFILLFPEEVAPNIAEMPQVFACTNSCLISVCEKWIPAGPGCSNPGSGGGCCVRYGTECDPGCDPPPPPPSPPSISGNLNCSAWGLNSWCIGNESLDLTASDPQGSQLLISGDLNGSVFACGQGVTSCSLPLSEGMGTANYLATSLLGLSASGSTSYKHDSILPVINASLSGIGGENGWFISAVELSASVTETGSGVSIFETTLDGVNWTAYSAPLTFNDGSYAVQIRASDLAGN</sequence>
<accession>A0A8J6NHB5</accession>
<comment type="caution">
    <text evidence="1">The sequence shown here is derived from an EMBL/GenBank/DDBJ whole genome shotgun (WGS) entry which is preliminary data.</text>
</comment>